<dbReference type="GO" id="GO:0009055">
    <property type="term" value="F:electron transfer activity"/>
    <property type="evidence" value="ECO:0007669"/>
    <property type="project" value="UniProtKB-UniRule"/>
</dbReference>
<keyword evidence="8 13" id="KW-0479">Metal-binding</keyword>
<evidence type="ECO:0000256" key="4">
    <source>
        <dbReference type="ARBA" id="ARBA00022475"/>
    </source>
</evidence>
<dbReference type="RefSeq" id="WP_024523238.1">
    <property type="nucleotide sequence ID" value="NZ_CP016043.1"/>
</dbReference>
<feature type="transmembrane region" description="Helical" evidence="13">
    <location>
        <begin position="20"/>
        <end position="42"/>
    </location>
</feature>
<feature type="transmembrane region" description="Helical" evidence="13">
    <location>
        <begin position="421"/>
        <end position="444"/>
    </location>
</feature>
<name>A0A376DAA4_9GAMM</name>
<keyword evidence="10 13" id="KW-1133">Transmembrane helix</keyword>
<evidence type="ECO:0000256" key="9">
    <source>
        <dbReference type="ARBA" id="ARBA00022982"/>
    </source>
</evidence>
<keyword evidence="3 13" id="KW-0813">Transport</keyword>
<feature type="transmembrane region" description="Helical" evidence="13">
    <location>
        <begin position="54"/>
        <end position="71"/>
    </location>
</feature>
<feature type="transmembrane region" description="Helical" evidence="13">
    <location>
        <begin position="471"/>
        <end position="494"/>
    </location>
</feature>
<dbReference type="STRING" id="93378.A9798_04405"/>
<dbReference type="GO" id="GO:0016682">
    <property type="term" value="F:oxidoreductase activity, acting on diphenols and related substances as donors, oxygen as acceptor"/>
    <property type="evidence" value="ECO:0007669"/>
    <property type="project" value="TreeGrafter"/>
</dbReference>
<dbReference type="PANTHER" id="PTHR30365">
    <property type="entry name" value="CYTOCHROME D UBIQUINOL OXIDASE"/>
    <property type="match status" value="1"/>
</dbReference>
<evidence type="ECO:0000256" key="10">
    <source>
        <dbReference type="ARBA" id="ARBA00022989"/>
    </source>
</evidence>
<dbReference type="GO" id="GO:0020037">
    <property type="term" value="F:heme binding"/>
    <property type="evidence" value="ECO:0007669"/>
    <property type="project" value="TreeGrafter"/>
</dbReference>
<keyword evidence="12 13" id="KW-0472">Membrane</keyword>
<dbReference type="EMBL" id="UFXZ01000001">
    <property type="protein sequence ID" value="STC85787.1"/>
    <property type="molecule type" value="Genomic_DNA"/>
</dbReference>
<dbReference type="InterPro" id="IPR002585">
    <property type="entry name" value="Cyt-d_ubiquinol_oxidase_su_1"/>
</dbReference>
<keyword evidence="9 13" id="KW-0249">Electron transport</keyword>
<keyword evidence="6 13" id="KW-0349">Heme</keyword>
<feature type="transmembrane region" description="Helical" evidence="13">
    <location>
        <begin position="184"/>
        <end position="208"/>
    </location>
</feature>
<dbReference type="OrthoDB" id="9807042at2"/>
<dbReference type="AlphaFoldDB" id="A0A376DAA4"/>
<evidence type="ECO:0000256" key="5">
    <source>
        <dbReference type="ARBA" id="ARBA00022519"/>
    </source>
</evidence>
<evidence type="ECO:0000256" key="12">
    <source>
        <dbReference type="ARBA" id="ARBA00023136"/>
    </source>
</evidence>
<dbReference type="PANTHER" id="PTHR30365:SF0">
    <property type="entry name" value="CYTOCHROME BD-I UBIQUINOL OXIDASE SUBUNIT 1"/>
    <property type="match status" value="1"/>
</dbReference>
<comment type="similarity">
    <text evidence="2 13">Belongs to the cytochrome ubiquinol oxidase subunit 1 family.</text>
</comment>
<evidence type="ECO:0000256" key="11">
    <source>
        <dbReference type="ARBA" id="ARBA00023004"/>
    </source>
</evidence>
<evidence type="ECO:0000256" key="8">
    <source>
        <dbReference type="ARBA" id="ARBA00022723"/>
    </source>
</evidence>
<feature type="transmembrane region" description="Helical" evidence="13">
    <location>
        <begin position="91"/>
        <end position="116"/>
    </location>
</feature>
<dbReference type="NCBIfam" id="NF011677">
    <property type="entry name" value="PRK15097.1"/>
    <property type="match status" value="1"/>
</dbReference>
<feature type="transmembrane region" description="Helical" evidence="13">
    <location>
        <begin position="388"/>
        <end position="409"/>
    </location>
</feature>
<evidence type="ECO:0000313" key="14">
    <source>
        <dbReference type="EMBL" id="AOV96262.1"/>
    </source>
</evidence>
<dbReference type="Proteomes" id="UP000255248">
    <property type="component" value="Unassembled WGS sequence"/>
</dbReference>
<evidence type="ECO:0000256" key="3">
    <source>
        <dbReference type="ARBA" id="ARBA00022448"/>
    </source>
</evidence>
<evidence type="ECO:0000313" key="15">
    <source>
        <dbReference type="EMBL" id="STC85787.1"/>
    </source>
</evidence>
<reference evidence="14 16" key="1">
    <citation type="submission" date="2016-06" db="EMBL/GenBank/DDBJ databases">
        <title>Complete genome sequence of Edwardsiella hoshinae ATCC 35051.</title>
        <authorList>
            <person name="Reichley S.R."/>
            <person name="Waldbieser G.C."/>
            <person name="Lawrence M.L."/>
            <person name="Griffin M.J."/>
        </authorList>
    </citation>
    <scope>NUCLEOTIDE SEQUENCE [LARGE SCALE GENOMIC DNA]</scope>
    <source>
        <strain evidence="14 16">ATCC 35051</strain>
    </source>
</reference>
<protein>
    <submittedName>
        <fullName evidence="14">Cytochrome d terminal oxidase subunit 1</fullName>
    </submittedName>
    <submittedName>
        <fullName evidence="15">Cytochrome d ubiquinol oxidase subunit 1</fullName>
        <ecNumber evidence="15">1.10.3.-</ecNumber>
    </submittedName>
</protein>
<keyword evidence="5" id="KW-0997">Cell inner membrane</keyword>
<feature type="transmembrane region" description="Helical" evidence="13">
    <location>
        <begin position="220"/>
        <end position="238"/>
    </location>
</feature>
<sequence length="520" mass="57950">MFDIVELSRLQFALTAMYHFLFVPLTLGMAFLLAIMETVYVLTGKQIYKDMTKFWGKLFGINFALGVATGLTMEFQFGTNWSYYSHYVGDIFGAPLAIEGLMAFFLESTFVGLFFFGWDRLGKVQHMLTTWLVALGSNLSALWILVANGWMQNPIASDFNFETMRMEMVSFSELVLNPVAQVKFVHTVSAGYVTGAMFILGISAYYLLKGRDLAFAKRSFAIAAAFGMASVIAVILLGDESGYEMGDVQKTKLAAIEAEWETQPAPASFNLIALPDQQTESNHYAVQVPYLLGLIATRSLDTPVIGLKDLMKEHEVRIRNGMKAYQLLQELRTGNTDPAVRDAFNHAKQDLGYGLLLKRYTDNPAQASEEQIAKATKDSIPEVAPLYFAFRIMVGCGILMLLVIFASFYSVVRGRVGEKRWLLRAALLGIPLPWIACEAGWFVAEYGRQPWAIGEVLPTAVANSSLTAGDLWFSIILICGLYTLFLVAELYLMFKFARLGPSSLKTGRYHFEQTHAVDAQ</sequence>
<dbReference type="KEGG" id="eho:A9798_04405"/>
<feature type="transmembrane region" description="Helical" evidence="13">
    <location>
        <begin position="128"/>
        <end position="151"/>
    </location>
</feature>
<dbReference type="GO" id="GO:0005886">
    <property type="term" value="C:plasma membrane"/>
    <property type="evidence" value="ECO:0007669"/>
    <property type="project" value="UniProtKB-SubCell"/>
</dbReference>
<reference evidence="15 17" key="2">
    <citation type="submission" date="2018-06" db="EMBL/GenBank/DDBJ databases">
        <authorList>
            <consortium name="Pathogen Informatics"/>
            <person name="Doyle S."/>
        </authorList>
    </citation>
    <scope>NUCLEOTIDE SEQUENCE [LARGE SCALE GENOMIC DNA]</scope>
    <source>
        <strain evidence="15 17">NCTC12121</strain>
    </source>
</reference>
<keyword evidence="15" id="KW-0560">Oxidoreductase</keyword>
<dbReference type="GO" id="GO:0019646">
    <property type="term" value="P:aerobic electron transport chain"/>
    <property type="evidence" value="ECO:0007669"/>
    <property type="project" value="InterPro"/>
</dbReference>
<dbReference type="GO" id="GO:0046872">
    <property type="term" value="F:metal ion binding"/>
    <property type="evidence" value="ECO:0007669"/>
    <property type="project" value="UniProtKB-UniRule"/>
</dbReference>
<comment type="subcellular location">
    <subcellularLocation>
        <location evidence="1">Cell inner membrane</location>
        <topology evidence="1">Multi-pass membrane protein</topology>
    </subcellularLocation>
</comment>
<keyword evidence="4 13" id="KW-1003">Cell membrane</keyword>
<keyword evidence="11 13" id="KW-0408">Iron</keyword>
<evidence type="ECO:0000256" key="7">
    <source>
        <dbReference type="ARBA" id="ARBA00022692"/>
    </source>
</evidence>
<evidence type="ECO:0000313" key="17">
    <source>
        <dbReference type="Proteomes" id="UP000255248"/>
    </source>
</evidence>
<keyword evidence="7 13" id="KW-0812">Transmembrane</keyword>
<dbReference type="EMBL" id="CP016043">
    <property type="protein sequence ID" value="AOV96262.1"/>
    <property type="molecule type" value="Genomic_DNA"/>
</dbReference>
<dbReference type="EC" id="1.10.3.-" evidence="15"/>
<organism evidence="15 17">
    <name type="scientific">Edwardsiella hoshinae</name>
    <dbReference type="NCBI Taxonomy" id="93378"/>
    <lineage>
        <taxon>Bacteria</taxon>
        <taxon>Pseudomonadati</taxon>
        <taxon>Pseudomonadota</taxon>
        <taxon>Gammaproteobacteria</taxon>
        <taxon>Enterobacterales</taxon>
        <taxon>Hafniaceae</taxon>
        <taxon>Edwardsiella</taxon>
    </lineage>
</organism>
<dbReference type="PIRSF" id="PIRSF006446">
    <property type="entry name" value="Cyt_quinol_oxidase_1"/>
    <property type="match status" value="1"/>
</dbReference>
<keyword evidence="16" id="KW-1185">Reference proteome</keyword>
<evidence type="ECO:0000256" key="13">
    <source>
        <dbReference type="PIRNR" id="PIRNR006446"/>
    </source>
</evidence>
<gene>
    <name evidence="15" type="primary">cydA</name>
    <name evidence="14" type="ORF">A9798_04405</name>
    <name evidence="15" type="ORF">NCTC12121_00959</name>
</gene>
<dbReference type="GO" id="GO:0070069">
    <property type="term" value="C:cytochrome complex"/>
    <property type="evidence" value="ECO:0007669"/>
    <property type="project" value="UniProtKB-UniRule"/>
</dbReference>
<evidence type="ECO:0000256" key="1">
    <source>
        <dbReference type="ARBA" id="ARBA00004429"/>
    </source>
</evidence>
<evidence type="ECO:0000313" key="16">
    <source>
        <dbReference type="Proteomes" id="UP000175893"/>
    </source>
</evidence>
<accession>A0A376DAA4</accession>
<dbReference type="Proteomes" id="UP000175893">
    <property type="component" value="Chromosome"/>
</dbReference>
<evidence type="ECO:0000256" key="6">
    <source>
        <dbReference type="ARBA" id="ARBA00022617"/>
    </source>
</evidence>
<dbReference type="Pfam" id="PF01654">
    <property type="entry name" value="Cyt_bd_oxida_I"/>
    <property type="match status" value="1"/>
</dbReference>
<proteinExistence type="inferred from homology"/>
<evidence type="ECO:0000256" key="2">
    <source>
        <dbReference type="ARBA" id="ARBA00009819"/>
    </source>
</evidence>